<gene>
    <name evidence="4" type="ORF">OBBRIDRAFT_507283</name>
</gene>
<feature type="domain" description="DUF6535" evidence="3">
    <location>
        <begin position="57"/>
        <end position="234"/>
    </location>
</feature>
<accession>A0A8E2AR87</accession>
<dbReference type="InterPro" id="IPR045338">
    <property type="entry name" value="DUF6535"/>
</dbReference>
<evidence type="ECO:0000256" key="1">
    <source>
        <dbReference type="SAM" id="MobiDB-lite"/>
    </source>
</evidence>
<dbReference type="Proteomes" id="UP000250043">
    <property type="component" value="Unassembled WGS sequence"/>
</dbReference>
<feature type="transmembrane region" description="Helical" evidence="2">
    <location>
        <begin position="116"/>
        <end position="136"/>
    </location>
</feature>
<feature type="transmembrane region" description="Helical" evidence="2">
    <location>
        <begin position="245"/>
        <end position="264"/>
    </location>
</feature>
<dbReference type="Pfam" id="PF20153">
    <property type="entry name" value="DUF6535"/>
    <property type="match status" value="1"/>
</dbReference>
<protein>
    <recommendedName>
        <fullName evidence="3">DUF6535 domain-containing protein</fullName>
    </recommendedName>
</protein>
<evidence type="ECO:0000313" key="4">
    <source>
        <dbReference type="EMBL" id="OCH83745.1"/>
    </source>
</evidence>
<reference evidence="4 5" key="1">
    <citation type="submission" date="2016-07" db="EMBL/GenBank/DDBJ databases">
        <title>Draft genome of the white-rot fungus Obba rivulosa 3A-2.</title>
        <authorList>
            <consortium name="DOE Joint Genome Institute"/>
            <person name="Miettinen O."/>
            <person name="Riley R."/>
            <person name="Acob R."/>
            <person name="Barry K."/>
            <person name="Cullen D."/>
            <person name="De Vries R."/>
            <person name="Hainaut M."/>
            <person name="Hatakka A."/>
            <person name="Henrissat B."/>
            <person name="Hilden K."/>
            <person name="Kuo R."/>
            <person name="Labutti K."/>
            <person name="Lipzen A."/>
            <person name="Makela M.R."/>
            <person name="Sandor L."/>
            <person name="Spatafora J.W."/>
            <person name="Grigoriev I.V."/>
            <person name="Hibbett D.S."/>
        </authorList>
    </citation>
    <scope>NUCLEOTIDE SEQUENCE [LARGE SCALE GENOMIC DNA]</scope>
    <source>
        <strain evidence="4 5">3A-2</strain>
    </source>
</reference>
<evidence type="ECO:0000313" key="5">
    <source>
        <dbReference type="Proteomes" id="UP000250043"/>
    </source>
</evidence>
<feature type="compositionally biased region" description="Low complexity" evidence="1">
    <location>
        <begin position="15"/>
        <end position="24"/>
    </location>
</feature>
<feature type="transmembrane region" description="Helical" evidence="2">
    <location>
        <begin position="209"/>
        <end position="233"/>
    </location>
</feature>
<evidence type="ECO:0000256" key="2">
    <source>
        <dbReference type="SAM" id="Phobius"/>
    </source>
</evidence>
<evidence type="ECO:0000259" key="3">
    <source>
        <dbReference type="Pfam" id="PF20153"/>
    </source>
</evidence>
<keyword evidence="5" id="KW-1185">Reference proteome</keyword>
<name>A0A8E2AR87_9APHY</name>
<keyword evidence="2" id="KW-0812">Transmembrane</keyword>
<proteinExistence type="predicted"/>
<dbReference type="AlphaFoldDB" id="A0A8E2AR87"/>
<dbReference type="EMBL" id="KV722832">
    <property type="protein sequence ID" value="OCH83745.1"/>
    <property type="molecule type" value="Genomic_DNA"/>
</dbReference>
<organism evidence="4 5">
    <name type="scientific">Obba rivulosa</name>
    <dbReference type="NCBI Taxonomy" id="1052685"/>
    <lineage>
        <taxon>Eukaryota</taxon>
        <taxon>Fungi</taxon>
        <taxon>Dikarya</taxon>
        <taxon>Basidiomycota</taxon>
        <taxon>Agaricomycotina</taxon>
        <taxon>Agaricomycetes</taxon>
        <taxon>Polyporales</taxon>
        <taxon>Gelatoporiaceae</taxon>
        <taxon>Obba</taxon>
    </lineage>
</organism>
<feature type="region of interest" description="Disordered" evidence="1">
    <location>
        <begin position="1"/>
        <end position="27"/>
    </location>
</feature>
<keyword evidence="2" id="KW-0472">Membrane</keyword>
<feature type="transmembrane region" description="Helical" evidence="2">
    <location>
        <begin position="148"/>
        <end position="171"/>
    </location>
</feature>
<keyword evidence="2" id="KW-1133">Transmembrane helix</keyword>
<sequence>MSSLSDPKPPPAPLVSDVSSAPDVSADHCKADPASYLGDAAYSHSMSLPSDDLEEPWDKFARKLCDRDRDTAKAWKEEIDTLLLLALLFSTILAVFNVGLYILNQSDSVANNNTQALLQIVSILSNTSVPLGLVTTPALASTRSPQSVLIHALTASSLIIGLSTAFIGTMIRQWLDFFISPHSDNGERSVYIHCLRWDIGLMAWHVPTLLMALSALLQLAMALFLGGLFVFLWTFNTVVGAVATIPLLCLYVFWLLTTLAPAFYPLCPYKSPQALFFVWFIRRVEIMVATLTHAASNNNTFGFSPTKRNSERRSPDDSLGHGHLYRIASHLRLILTSFIATQPGRAFSPRGPDVTWASLELDTMSEDGCLRKTSTCLKEHVFALGHTLLADEALLHKTPAGLIPISVRASAVQCISYGANPFGLH</sequence>
<feature type="transmembrane region" description="Helical" evidence="2">
    <location>
        <begin position="82"/>
        <end position="104"/>
    </location>
</feature>
<dbReference type="OrthoDB" id="3219854at2759"/>